<geneLocation type="mitochondrion" evidence="1"/>
<gene>
    <name evidence="1" type="ORF">AEK19_MT0394</name>
</gene>
<reference evidence="1" key="1">
    <citation type="submission" date="2017-03" db="EMBL/GenBank/DDBJ databases">
        <title>The mitochondrial genome of the carnivorous plant Utricularia reniformis (Lentibulariaceae): structure, comparative analysis and evolutionary landmarks.</title>
        <authorList>
            <person name="Silva S.R."/>
            <person name="Alvarenga D.O."/>
            <person name="Michael T.P."/>
            <person name="Miranda V.F.O."/>
            <person name="Varani A.M."/>
        </authorList>
    </citation>
    <scope>NUCLEOTIDE SEQUENCE</scope>
</reference>
<keyword evidence="1" id="KW-0496">Mitochondrion</keyword>
<accession>A0A1Y0AZV0</accession>
<sequence length="35" mass="4009">MNKQGISFNHAVRVVVVSFPFIAPTNRIYARFATR</sequence>
<proteinExistence type="predicted"/>
<protein>
    <submittedName>
        <fullName evidence="1">Uncharacterized protein</fullName>
    </submittedName>
</protein>
<name>A0A1Y0AZV0_9LAMI</name>
<dbReference type="AlphaFoldDB" id="A0A1Y0AZV0"/>
<dbReference type="EMBL" id="KY774314">
    <property type="protein sequence ID" value="ART30664.1"/>
    <property type="molecule type" value="Genomic_DNA"/>
</dbReference>
<organism evidence="1">
    <name type="scientific">Utricularia reniformis</name>
    <dbReference type="NCBI Taxonomy" id="192314"/>
    <lineage>
        <taxon>Eukaryota</taxon>
        <taxon>Viridiplantae</taxon>
        <taxon>Streptophyta</taxon>
        <taxon>Embryophyta</taxon>
        <taxon>Tracheophyta</taxon>
        <taxon>Spermatophyta</taxon>
        <taxon>Magnoliopsida</taxon>
        <taxon>eudicotyledons</taxon>
        <taxon>Gunneridae</taxon>
        <taxon>Pentapetalae</taxon>
        <taxon>asterids</taxon>
        <taxon>lamiids</taxon>
        <taxon>Lamiales</taxon>
        <taxon>Lentibulariaceae</taxon>
        <taxon>Utricularia</taxon>
    </lineage>
</organism>
<evidence type="ECO:0000313" key="1">
    <source>
        <dbReference type="EMBL" id="ART30664.1"/>
    </source>
</evidence>